<accession>A0ACC3DLT4</accession>
<proteinExistence type="predicted"/>
<feature type="non-terminal residue" evidence="1">
    <location>
        <position position="204"/>
    </location>
</feature>
<keyword evidence="2" id="KW-1185">Reference proteome</keyword>
<dbReference type="EMBL" id="JAWDJW010002617">
    <property type="protein sequence ID" value="KAK3077672.1"/>
    <property type="molecule type" value="Genomic_DNA"/>
</dbReference>
<protein>
    <submittedName>
        <fullName evidence="1">Uncharacterized protein</fullName>
    </submittedName>
</protein>
<evidence type="ECO:0000313" key="1">
    <source>
        <dbReference type="EMBL" id="KAK3077672.1"/>
    </source>
</evidence>
<gene>
    <name evidence="1" type="ORF">LTS18_009609</name>
</gene>
<comment type="caution">
    <text evidence="1">The sequence shown here is derived from an EMBL/GenBank/DDBJ whole genome shotgun (WGS) entry which is preliminary data.</text>
</comment>
<organism evidence="1 2">
    <name type="scientific">Coniosporium uncinatum</name>
    <dbReference type="NCBI Taxonomy" id="93489"/>
    <lineage>
        <taxon>Eukaryota</taxon>
        <taxon>Fungi</taxon>
        <taxon>Dikarya</taxon>
        <taxon>Ascomycota</taxon>
        <taxon>Pezizomycotina</taxon>
        <taxon>Dothideomycetes</taxon>
        <taxon>Dothideomycetes incertae sedis</taxon>
        <taxon>Coniosporium</taxon>
    </lineage>
</organism>
<name>A0ACC3DLT4_9PEZI</name>
<sequence>MEERSHRTARFVAVIAATTISLACGTNYGFSAWGPQFADRLKLSATQQNLIGAAGNFGMYASGIPIGLLVDKKGPRPGAMIGCVCLAAGYFPIKLAYDGGPGSMTVAALCFFGFLTGCGSCASFSAAIKASALNWPQHRGTATAFPLAAFGLSAVFFIAFAHFVFPDDTSGLLLLLAIGTFCLVLGGLIFLRTPHPSAYTALAT</sequence>
<evidence type="ECO:0000313" key="2">
    <source>
        <dbReference type="Proteomes" id="UP001186974"/>
    </source>
</evidence>
<dbReference type="Proteomes" id="UP001186974">
    <property type="component" value="Unassembled WGS sequence"/>
</dbReference>
<reference evidence="1" key="1">
    <citation type="submission" date="2024-09" db="EMBL/GenBank/DDBJ databases">
        <title>Black Yeasts Isolated from many extreme environments.</title>
        <authorList>
            <person name="Coleine C."/>
            <person name="Stajich J.E."/>
            <person name="Selbmann L."/>
        </authorList>
    </citation>
    <scope>NUCLEOTIDE SEQUENCE</scope>
    <source>
        <strain evidence="1">CCFEE 5737</strain>
    </source>
</reference>